<dbReference type="KEGG" id="ebla:JGUZn3_20520"/>
<feature type="compositionally biased region" description="Polar residues" evidence="1">
    <location>
        <begin position="44"/>
        <end position="64"/>
    </location>
</feature>
<proteinExistence type="predicted"/>
<evidence type="ECO:0000313" key="2">
    <source>
        <dbReference type="EMBL" id="QNT79257.1"/>
    </source>
</evidence>
<dbReference type="AlphaFoldDB" id="A0A7H1NTZ7"/>
<keyword evidence="3" id="KW-1185">Reference proteome</keyword>
<dbReference type="EMBL" id="CP060244">
    <property type="protein sequence ID" value="QNT79257.1"/>
    <property type="molecule type" value="Genomic_DNA"/>
</dbReference>
<dbReference type="Proteomes" id="UP000516349">
    <property type="component" value="Chromosome"/>
</dbReference>
<dbReference type="RefSeq" id="WP_203413439.1">
    <property type="nucleotide sequence ID" value="NZ_CP060244.1"/>
</dbReference>
<feature type="region of interest" description="Disordered" evidence="1">
    <location>
        <begin position="44"/>
        <end position="73"/>
    </location>
</feature>
<reference evidence="2 3" key="1">
    <citation type="submission" date="2020-08" db="EMBL/GenBank/DDBJ databases">
        <title>Complete genome sequence of Entomobacter blattae G55GP.</title>
        <authorList>
            <person name="Poehlein A."/>
            <person name="Guzman J."/>
            <person name="Daniel R."/>
            <person name="Vilcinskas A."/>
        </authorList>
    </citation>
    <scope>NUCLEOTIDE SEQUENCE [LARGE SCALE GENOMIC DNA]</scope>
    <source>
        <strain evidence="2 3">G55GP</strain>
    </source>
</reference>
<evidence type="ECO:0000313" key="3">
    <source>
        <dbReference type="Proteomes" id="UP000516349"/>
    </source>
</evidence>
<protein>
    <submittedName>
        <fullName evidence="2">Uncharacterized protein</fullName>
    </submittedName>
</protein>
<name>A0A7H1NTZ7_9PROT</name>
<accession>A0A7H1NTZ7</accession>
<organism evidence="2 3">
    <name type="scientific">Entomobacter blattae</name>
    <dbReference type="NCBI Taxonomy" id="2762277"/>
    <lineage>
        <taxon>Bacteria</taxon>
        <taxon>Pseudomonadati</taxon>
        <taxon>Pseudomonadota</taxon>
        <taxon>Alphaproteobacteria</taxon>
        <taxon>Acetobacterales</taxon>
        <taxon>Acetobacteraceae</taxon>
        <taxon>Entomobacter</taxon>
    </lineage>
</organism>
<evidence type="ECO:0000256" key="1">
    <source>
        <dbReference type="SAM" id="MobiDB-lite"/>
    </source>
</evidence>
<gene>
    <name evidence="2" type="ORF">JGUZn3_20520</name>
</gene>
<sequence>MSILMQLETATLVTRPDGTTKSYRVGLVHMEESDVPLYLNQQLEARSKKQQSPSSAQTLKTITSEPKAEKKEA</sequence>